<dbReference type="GO" id="GO:0005524">
    <property type="term" value="F:ATP binding"/>
    <property type="evidence" value="ECO:0007669"/>
    <property type="project" value="UniProtKB-KW"/>
</dbReference>
<dbReference type="Gene3D" id="3.40.50.300">
    <property type="entry name" value="P-loop containing nucleotide triphosphate hydrolases"/>
    <property type="match status" value="1"/>
</dbReference>
<protein>
    <submittedName>
        <fullName evidence="1">ATP-binding protein</fullName>
    </submittedName>
</protein>
<organism evidence="1 2">
    <name type="scientific">Pseudalkalibacillus berkeleyi</name>
    <dbReference type="NCBI Taxonomy" id="1069813"/>
    <lineage>
        <taxon>Bacteria</taxon>
        <taxon>Bacillati</taxon>
        <taxon>Bacillota</taxon>
        <taxon>Bacilli</taxon>
        <taxon>Bacillales</taxon>
        <taxon>Fictibacillaceae</taxon>
        <taxon>Pseudalkalibacillus</taxon>
    </lineage>
</organism>
<reference evidence="1 2" key="1">
    <citation type="submission" date="2022-01" db="EMBL/GenBank/DDBJ databases">
        <title>Alkalihalobacillus sp. EGI L200015, a novel bacterium isolated from a salt lake sediment.</title>
        <authorList>
            <person name="Gao L."/>
            <person name="Fang B.-Z."/>
            <person name="Li W.-J."/>
        </authorList>
    </citation>
    <scope>NUCLEOTIDE SEQUENCE [LARGE SCALE GENOMIC DNA]</scope>
    <source>
        <strain evidence="1 2">KCTC 12718</strain>
    </source>
</reference>
<evidence type="ECO:0000313" key="1">
    <source>
        <dbReference type="EMBL" id="MCF6137747.1"/>
    </source>
</evidence>
<gene>
    <name evidence="1" type="ORF">L2716_08390</name>
</gene>
<keyword evidence="2" id="KW-1185">Reference proteome</keyword>
<dbReference type="PANTHER" id="PTHR37807">
    <property type="entry name" value="OS07G0160300 PROTEIN"/>
    <property type="match status" value="1"/>
</dbReference>
<proteinExistence type="predicted"/>
<accession>A0ABS9GYA5</accession>
<sequence>MFFVQMAGFPGSGKSTLARELAKNTGAIIIDHDIVKSALMETPEANTIDTINAGIISYNIEWALIDFHLFQGETSVILDSPCFYVEGLEKGLNISKKHNVKYKYIECFLDDINEINDRLSKRKNKISQIQKVKSEEVFKSAIQNSKHPSDSKYLVIDTRQPLQSYIQEAIDYINE</sequence>
<dbReference type="EMBL" id="JAKIJS010000001">
    <property type="protein sequence ID" value="MCF6137747.1"/>
    <property type="molecule type" value="Genomic_DNA"/>
</dbReference>
<dbReference type="RefSeq" id="WP_236333588.1">
    <property type="nucleotide sequence ID" value="NZ_JAKIJS010000001.1"/>
</dbReference>
<comment type="caution">
    <text evidence="1">The sequence shown here is derived from an EMBL/GenBank/DDBJ whole genome shotgun (WGS) entry which is preliminary data.</text>
</comment>
<name>A0ABS9GYA5_9BACL</name>
<dbReference type="Proteomes" id="UP001649381">
    <property type="component" value="Unassembled WGS sequence"/>
</dbReference>
<keyword evidence="1" id="KW-0547">Nucleotide-binding</keyword>
<keyword evidence="1" id="KW-0067">ATP-binding</keyword>
<dbReference type="Pfam" id="PF13671">
    <property type="entry name" value="AAA_33"/>
    <property type="match status" value="1"/>
</dbReference>
<dbReference type="PANTHER" id="PTHR37807:SF3">
    <property type="entry name" value="OS07G0160300 PROTEIN"/>
    <property type="match status" value="1"/>
</dbReference>
<dbReference type="InterPro" id="IPR027417">
    <property type="entry name" value="P-loop_NTPase"/>
</dbReference>
<evidence type="ECO:0000313" key="2">
    <source>
        <dbReference type="Proteomes" id="UP001649381"/>
    </source>
</evidence>
<dbReference type="SUPFAM" id="SSF52540">
    <property type="entry name" value="P-loop containing nucleoside triphosphate hydrolases"/>
    <property type="match status" value="1"/>
</dbReference>